<sequence>MQNGLWLNGARYADEVALERGLLHCEEIAPSGGGR</sequence>
<protein>
    <submittedName>
        <fullName evidence="1">Uncharacterized protein</fullName>
    </submittedName>
</protein>
<organism evidence="1">
    <name type="scientific">marine metagenome</name>
    <dbReference type="NCBI Taxonomy" id="408172"/>
    <lineage>
        <taxon>unclassified sequences</taxon>
        <taxon>metagenomes</taxon>
        <taxon>ecological metagenomes</taxon>
    </lineage>
</organism>
<gene>
    <name evidence="1" type="ORF">METZ01_LOCUS41016</name>
</gene>
<evidence type="ECO:0000313" key="1">
    <source>
        <dbReference type="EMBL" id="SUZ88162.1"/>
    </source>
</evidence>
<reference evidence="1" key="1">
    <citation type="submission" date="2018-05" db="EMBL/GenBank/DDBJ databases">
        <authorList>
            <person name="Lanie J.A."/>
            <person name="Ng W.-L."/>
            <person name="Kazmierczak K.M."/>
            <person name="Andrzejewski T.M."/>
            <person name="Davidsen T.M."/>
            <person name="Wayne K.J."/>
            <person name="Tettelin H."/>
            <person name="Glass J.I."/>
            <person name="Rusch D."/>
            <person name="Podicherti R."/>
            <person name="Tsui H.-C.T."/>
            <person name="Winkler M.E."/>
        </authorList>
    </citation>
    <scope>NUCLEOTIDE SEQUENCE</scope>
</reference>
<proteinExistence type="predicted"/>
<name>A0A381R901_9ZZZZ</name>
<dbReference type="AlphaFoldDB" id="A0A381R901"/>
<dbReference type="EMBL" id="UINC01001758">
    <property type="protein sequence ID" value="SUZ88162.1"/>
    <property type="molecule type" value="Genomic_DNA"/>
</dbReference>
<accession>A0A381R901</accession>